<dbReference type="EMBL" id="QXGC01003731">
    <property type="protein sequence ID" value="KAE9173516.1"/>
    <property type="molecule type" value="Genomic_DNA"/>
</dbReference>
<dbReference type="Proteomes" id="UP000433483">
    <property type="component" value="Unassembled WGS sequence"/>
</dbReference>
<evidence type="ECO:0000313" key="21">
    <source>
        <dbReference type="Proteomes" id="UP000441208"/>
    </source>
</evidence>
<evidence type="ECO:0000313" key="19">
    <source>
        <dbReference type="Proteomes" id="UP000440367"/>
    </source>
</evidence>
<dbReference type="EMBL" id="QXGC01001907">
    <property type="protein sequence ID" value="KAE9193990.1"/>
    <property type="molecule type" value="Genomic_DNA"/>
</dbReference>
<dbReference type="Proteomes" id="UP000476176">
    <property type="component" value="Unassembled WGS sequence"/>
</dbReference>
<dbReference type="EMBL" id="QXGF01000952">
    <property type="protein sequence ID" value="KAE8934033.1"/>
    <property type="molecule type" value="Genomic_DNA"/>
</dbReference>
<dbReference type="Proteomes" id="UP000440732">
    <property type="component" value="Unassembled WGS sequence"/>
</dbReference>
<dbReference type="Proteomes" id="UP000429523">
    <property type="component" value="Unassembled WGS sequence"/>
</dbReference>
<evidence type="ECO:0000313" key="18">
    <source>
        <dbReference type="Proteomes" id="UP000437068"/>
    </source>
</evidence>
<dbReference type="EMBL" id="QXGB01000452">
    <property type="protein sequence ID" value="KAE9214365.1"/>
    <property type="molecule type" value="Genomic_DNA"/>
</dbReference>
<evidence type="ECO:0000313" key="17">
    <source>
        <dbReference type="Proteomes" id="UP000433483"/>
    </source>
</evidence>
<dbReference type="EMBL" id="QXFZ01000458">
    <property type="protein sequence ID" value="KAE9115624.1"/>
    <property type="molecule type" value="Genomic_DNA"/>
</dbReference>
<dbReference type="AlphaFoldDB" id="A0A6A3ENB3"/>
<evidence type="ECO:0000313" key="22">
    <source>
        <dbReference type="Proteomes" id="UP000460718"/>
    </source>
</evidence>
<dbReference type="EMBL" id="QXFZ01000825">
    <property type="protein sequence ID" value="KAE9103685.1"/>
    <property type="molecule type" value="Genomic_DNA"/>
</dbReference>
<comment type="caution">
    <text evidence="1">The sequence shown here is derived from an EMBL/GenBank/DDBJ whole genome shotgun (WGS) entry which is preliminary data.</text>
</comment>
<evidence type="ECO:0000313" key="24">
    <source>
        <dbReference type="Proteomes" id="UP000486351"/>
    </source>
</evidence>
<evidence type="ECO:0000313" key="5">
    <source>
        <dbReference type="EMBL" id="KAE9103685.1"/>
    </source>
</evidence>
<gene>
    <name evidence="15" type="ORF">PF001_g21126</name>
    <name evidence="13" type="ORF">PF001_g27357</name>
    <name evidence="12" type="ORF">PF002_g10980</name>
    <name evidence="8" type="ORF">PF002_g25369</name>
    <name evidence="9" type="ORF">PF004_g20858</name>
    <name evidence="7" type="ORF">PF004_g26952</name>
    <name evidence="10" type="ORF">PF005_g14102</name>
    <name evidence="11" type="ORF">PF005_g9843</name>
    <name evidence="4" type="ORF">PF006_g33671</name>
    <name evidence="5" type="ORF">PF007_g14317</name>
    <name evidence="6" type="ORF">PF007_g9947</name>
    <name evidence="14" type="ORF">PF008_g27321</name>
    <name evidence="2" type="ORF">PF009_g10208</name>
    <name evidence="1" type="ORF">PF009_g15991</name>
    <name evidence="3" type="ORF">PF011_g12273</name>
</gene>
<keyword evidence="17" id="KW-1185">Reference proteome</keyword>
<evidence type="ECO:0000313" key="16">
    <source>
        <dbReference type="Proteomes" id="UP000429523"/>
    </source>
</evidence>
<evidence type="ECO:0000313" key="13">
    <source>
        <dbReference type="EMBL" id="KAE9273776.1"/>
    </source>
</evidence>
<evidence type="ECO:0000313" key="7">
    <source>
        <dbReference type="EMBL" id="KAE9173516.1"/>
    </source>
</evidence>
<dbReference type="EMBL" id="QXGB01000816">
    <property type="protein sequence ID" value="KAE9203635.1"/>
    <property type="molecule type" value="Genomic_DNA"/>
</dbReference>
<dbReference type="EMBL" id="QXFW01000708">
    <property type="protein sequence ID" value="KAE9004862.1"/>
    <property type="molecule type" value="Genomic_DNA"/>
</dbReference>
<dbReference type="Proteomes" id="UP000437068">
    <property type="component" value="Unassembled WGS sequence"/>
</dbReference>
<evidence type="ECO:0000313" key="6">
    <source>
        <dbReference type="EMBL" id="KAE9115624.1"/>
    </source>
</evidence>
<evidence type="ECO:0000313" key="10">
    <source>
        <dbReference type="EMBL" id="KAE9203635.1"/>
    </source>
</evidence>
<evidence type="ECO:0000313" key="12">
    <source>
        <dbReference type="EMBL" id="KAE9237335.1"/>
    </source>
</evidence>
<dbReference type="EMBL" id="QXGE01003695">
    <property type="protein sequence ID" value="KAE9273776.1"/>
    <property type="molecule type" value="Genomic_DNA"/>
</dbReference>
<dbReference type="EMBL" id="QXGD01002469">
    <property type="protein sequence ID" value="KAE9188209.1"/>
    <property type="molecule type" value="Genomic_DNA"/>
</dbReference>
<dbReference type="EMBL" id="QXGA01013403">
    <property type="protein sequence ID" value="KAE9053073.1"/>
    <property type="molecule type" value="Genomic_DNA"/>
</dbReference>
<protein>
    <submittedName>
        <fullName evidence="1">Uncharacterized protein</fullName>
    </submittedName>
</protein>
<evidence type="ECO:0000313" key="14">
    <source>
        <dbReference type="EMBL" id="KAE9283783.1"/>
    </source>
</evidence>
<evidence type="ECO:0000313" key="9">
    <source>
        <dbReference type="EMBL" id="KAE9193990.1"/>
    </source>
</evidence>
<evidence type="ECO:0000313" key="2">
    <source>
        <dbReference type="EMBL" id="KAE8939986.1"/>
    </source>
</evidence>
<name>A0A6A3ENB3_9STRA</name>
<sequence length="54" mass="5861">MVSPLPCALVVVSDSISLARGLAALRPTWAKAIHKTGTDYCHNSRHVWGMPCQN</sequence>
<dbReference type="OrthoDB" id="130105at2759"/>
<dbReference type="EMBL" id="QXGE01001891">
    <property type="protein sequence ID" value="KAE9287135.1"/>
    <property type="molecule type" value="Genomic_DNA"/>
</dbReference>
<evidence type="ECO:0000313" key="1">
    <source>
        <dbReference type="EMBL" id="KAE8934033.1"/>
    </source>
</evidence>
<dbReference type="Proteomes" id="UP000440367">
    <property type="component" value="Unassembled WGS sequence"/>
</dbReference>
<evidence type="ECO:0000313" key="20">
    <source>
        <dbReference type="Proteomes" id="UP000440732"/>
    </source>
</evidence>
<accession>A0A6A3ENB3</accession>
<dbReference type="EMBL" id="QXGD01000491">
    <property type="protein sequence ID" value="KAE9237335.1"/>
    <property type="molecule type" value="Genomic_DNA"/>
</dbReference>
<evidence type="ECO:0000313" key="4">
    <source>
        <dbReference type="EMBL" id="KAE9053073.1"/>
    </source>
</evidence>
<evidence type="ECO:0000313" key="23">
    <source>
        <dbReference type="Proteomes" id="UP000476176"/>
    </source>
</evidence>
<organism evidence="1 16">
    <name type="scientific">Phytophthora fragariae</name>
    <dbReference type="NCBI Taxonomy" id="53985"/>
    <lineage>
        <taxon>Eukaryota</taxon>
        <taxon>Sar</taxon>
        <taxon>Stramenopiles</taxon>
        <taxon>Oomycota</taxon>
        <taxon>Peronosporomycetes</taxon>
        <taxon>Peronosporales</taxon>
        <taxon>Peronosporaceae</taxon>
        <taxon>Phytophthora</taxon>
    </lineage>
</organism>
<dbReference type="EMBL" id="QXGF01000454">
    <property type="protein sequence ID" value="KAE8939986.1"/>
    <property type="molecule type" value="Genomic_DNA"/>
</dbReference>
<dbReference type="Proteomes" id="UP000486351">
    <property type="component" value="Unassembled WGS sequence"/>
</dbReference>
<evidence type="ECO:0000313" key="3">
    <source>
        <dbReference type="EMBL" id="KAE9004862.1"/>
    </source>
</evidence>
<dbReference type="Proteomes" id="UP000441208">
    <property type="component" value="Unassembled WGS sequence"/>
</dbReference>
<evidence type="ECO:0000313" key="11">
    <source>
        <dbReference type="EMBL" id="KAE9214365.1"/>
    </source>
</evidence>
<evidence type="ECO:0000313" key="15">
    <source>
        <dbReference type="EMBL" id="KAE9287135.1"/>
    </source>
</evidence>
<proteinExistence type="predicted"/>
<dbReference type="Proteomes" id="UP000460718">
    <property type="component" value="Unassembled WGS sequence"/>
</dbReference>
<reference evidence="16 17" key="1">
    <citation type="submission" date="2018-08" db="EMBL/GenBank/DDBJ databases">
        <title>Genomic investigation of the strawberry pathogen Phytophthora fragariae indicates pathogenicity is determined by transcriptional variation in three key races.</title>
        <authorList>
            <person name="Adams T.M."/>
            <person name="Armitage A.D."/>
            <person name="Sobczyk M.K."/>
            <person name="Bates H.J."/>
            <person name="Dunwell J.M."/>
            <person name="Nellist C.F."/>
            <person name="Harrison R.J."/>
        </authorList>
    </citation>
    <scope>NUCLEOTIDE SEQUENCE [LARGE SCALE GENOMIC DNA]</scope>
    <source>
        <strain evidence="13 18">A4</strain>
        <strain evidence="8 19">BC-1</strain>
        <strain evidence="7 23">BC-23</strain>
        <strain evidence="10 17">NOV-27</strain>
        <strain evidence="4 20">NOV-5</strain>
        <strain evidence="5 21">NOV-71</strain>
        <strain evidence="14 24">NOV-77</strain>
        <strain evidence="1 16">NOV-9</strain>
        <strain evidence="3 22">SCRP245</strain>
    </source>
</reference>
<dbReference type="EMBL" id="QXFY01003583">
    <property type="protein sequence ID" value="KAE9283783.1"/>
    <property type="molecule type" value="Genomic_DNA"/>
</dbReference>
<evidence type="ECO:0000313" key="8">
    <source>
        <dbReference type="EMBL" id="KAE9188209.1"/>
    </source>
</evidence>